<evidence type="ECO:0000313" key="16">
    <source>
        <dbReference type="Proteomes" id="UP000026961"/>
    </source>
</evidence>
<dbReference type="InterPro" id="IPR029962">
    <property type="entry name" value="TBL"/>
</dbReference>
<dbReference type="Pfam" id="PF14416">
    <property type="entry name" value="PMR5N"/>
    <property type="match status" value="1"/>
</dbReference>
<reference evidence="15" key="2">
    <citation type="submission" date="2018-05" db="EMBL/GenBank/DDBJ databases">
        <title>OgluRS3 (Oryza glumaepatula Reference Sequence Version 3).</title>
        <authorList>
            <person name="Zhang J."/>
            <person name="Kudrna D."/>
            <person name="Lee S."/>
            <person name="Talag J."/>
            <person name="Welchert J."/>
            <person name="Wing R.A."/>
        </authorList>
    </citation>
    <scope>NUCLEOTIDE SEQUENCE [LARGE SCALE GENOMIC DNA]</scope>
</reference>
<comment type="similarity">
    <text evidence="2">Belongs to the PC-esterase family. TBL subfamily.</text>
</comment>
<dbReference type="Pfam" id="PF13839">
    <property type="entry name" value="PC-Esterase"/>
    <property type="match status" value="1"/>
</dbReference>
<proteinExistence type="inferred from homology"/>
<protein>
    <submittedName>
        <fullName evidence="15">Uncharacterized protein</fullName>
    </submittedName>
</protein>
<dbReference type="GO" id="GO:1990538">
    <property type="term" value="F:xylan O-acetyltransferase activity"/>
    <property type="evidence" value="ECO:0007669"/>
    <property type="project" value="EnsemblPlants"/>
</dbReference>
<keyword evidence="3" id="KW-0808">Transferase</keyword>
<evidence type="ECO:0000256" key="4">
    <source>
        <dbReference type="ARBA" id="ARBA00022692"/>
    </source>
</evidence>
<dbReference type="PANTHER" id="PTHR32285">
    <property type="entry name" value="PROTEIN TRICHOME BIREFRINGENCE-LIKE 9-RELATED"/>
    <property type="match status" value="1"/>
</dbReference>
<dbReference type="EnsemblPlants" id="OGLUM07G27330.2">
    <property type="protein sequence ID" value="OGLUM07G27330.2"/>
    <property type="gene ID" value="OGLUM07G27330"/>
</dbReference>
<evidence type="ECO:0000256" key="7">
    <source>
        <dbReference type="ARBA" id="ARBA00023034"/>
    </source>
</evidence>
<keyword evidence="10" id="KW-0325">Glycoprotein</keyword>
<keyword evidence="7" id="KW-0333">Golgi apparatus</keyword>
<organism evidence="15">
    <name type="scientific">Oryza glumipatula</name>
    <dbReference type="NCBI Taxonomy" id="40148"/>
    <lineage>
        <taxon>Eukaryota</taxon>
        <taxon>Viridiplantae</taxon>
        <taxon>Streptophyta</taxon>
        <taxon>Embryophyta</taxon>
        <taxon>Tracheophyta</taxon>
        <taxon>Spermatophyta</taxon>
        <taxon>Magnoliopsida</taxon>
        <taxon>Liliopsida</taxon>
        <taxon>Poales</taxon>
        <taxon>Poaceae</taxon>
        <taxon>BOP clade</taxon>
        <taxon>Oryzoideae</taxon>
        <taxon>Oryzeae</taxon>
        <taxon>Oryzinae</taxon>
        <taxon>Oryza</taxon>
    </lineage>
</organism>
<dbReference type="eggNOG" id="ENOG502QUBK">
    <property type="taxonomic scope" value="Eukaryota"/>
</dbReference>
<keyword evidence="9" id="KW-1015">Disulfide bond</keyword>
<dbReference type="Gramene" id="OGLUM07G27330.2">
    <property type="protein sequence ID" value="OGLUM07G27330.2"/>
    <property type="gene ID" value="OGLUM07G27330"/>
</dbReference>
<feature type="domain" description="Trichome birefringence-like N-terminal" evidence="14">
    <location>
        <begin position="254"/>
        <end position="309"/>
    </location>
</feature>
<sequence>MKKKKNGMGAAADRGRLLALAHHDKLNPTKPSEAKRRFKPSIHPSIQQLPFFFFFFFLEAAFLGLFLLSPLPSLFPSFLQTEFHQRWLVGDLNPPPPPCHLLPIQGQGQMQMQQRRKPPPAAAPVAAKQPSPRRTPGPLSFAGALLSLLLVATFLYINDHGNMMPPHASPDPDLRLLQEAAHQKVNSILLSRHAPAPPPRTNTNTSSSDQHLRLINIPMSSDLDLELGGNSTSSSGVEIQFEQQQQQEEKNLRGCELYKGRWVYDAAGREAPLYRESECGFLTEQVTCMRNGRRDDSYQRWRWQPEGCDLPSFDARALLERLRNKRMMFVGDSLNRNQWESMVCLVQSAIPYGQKTLTKFVNNGSLNVFRAHEYNATVEFYWAPFLVQSNSDDPQVHSVRDRVIAWRSIAKHAANWKGVHYLVFNTYIWWLNNFQIKVLKSRGAPFAGSGGWSSRYALVDRAIAYREVLKTWAKWVDRRIDPNKTHVFFMAMSPNHFMPEAWGGSAGAVKCAMETQPIVNRTSGGLDIGTDWRLHGVARGVLRSMRRVGVRFVDITALSELRKDAHTSVHTLRQGKLLTPEQQADPRTYADCIHWCLPGLPDTWNHFLYAHIVAHAA</sequence>
<evidence type="ECO:0000256" key="3">
    <source>
        <dbReference type="ARBA" id="ARBA00022679"/>
    </source>
</evidence>
<dbReference type="GO" id="GO:0045492">
    <property type="term" value="P:xylan biosynthetic process"/>
    <property type="evidence" value="ECO:0007669"/>
    <property type="project" value="EnsemblPlants"/>
</dbReference>
<comment type="subcellular location">
    <subcellularLocation>
        <location evidence="1">Golgi apparatus membrane</location>
        <topology evidence="1">Single-pass type II membrane protein</topology>
    </subcellularLocation>
</comment>
<evidence type="ECO:0000256" key="12">
    <source>
        <dbReference type="SAM" id="Phobius"/>
    </source>
</evidence>
<evidence type="ECO:0000256" key="10">
    <source>
        <dbReference type="ARBA" id="ARBA00023180"/>
    </source>
</evidence>
<keyword evidence="5" id="KW-0735">Signal-anchor</keyword>
<feature type="domain" description="Trichome birefringence-like C-terminal" evidence="13">
    <location>
        <begin position="310"/>
        <end position="610"/>
    </location>
</feature>
<dbReference type="AlphaFoldDB" id="A0A0E0APN2"/>
<keyword evidence="8 12" id="KW-0472">Membrane</keyword>
<dbReference type="Proteomes" id="UP000026961">
    <property type="component" value="Chromosome 7"/>
</dbReference>
<evidence type="ECO:0000259" key="13">
    <source>
        <dbReference type="Pfam" id="PF13839"/>
    </source>
</evidence>
<evidence type="ECO:0000256" key="9">
    <source>
        <dbReference type="ARBA" id="ARBA00023157"/>
    </source>
</evidence>
<dbReference type="GO" id="GO:0000139">
    <property type="term" value="C:Golgi membrane"/>
    <property type="evidence" value="ECO:0007669"/>
    <property type="project" value="UniProtKB-SubCell"/>
</dbReference>
<reference evidence="15" key="1">
    <citation type="submission" date="2015-04" db="UniProtKB">
        <authorList>
            <consortium name="EnsemblPlants"/>
        </authorList>
    </citation>
    <scope>IDENTIFICATION</scope>
</reference>
<keyword evidence="4 12" id="KW-0812">Transmembrane</keyword>
<accession>A0A0E0APN2</accession>
<evidence type="ECO:0000256" key="11">
    <source>
        <dbReference type="SAM" id="MobiDB-lite"/>
    </source>
</evidence>
<evidence type="ECO:0000256" key="5">
    <source>
        <dbReference type="ARBA" id="ARBA00022968"/>
    </source>
</evidence>
<evidence type="ECO:0000256" key="8">
    <source>
        <dbReference type="ARBA" id="ARBA00023136"/>
    </source>
</evidence>
<keyword evidence="6 12" id="KW-1133">Transmembrane helix</keyword>
<name>A0A0E0APN2_9ORYZ</name>
<evidence type="ECO:0000313" key="15">
    <source>
        <dbReference type="EnsemblPlants" id="OGLUM07G27330.2"/>
    </source>
</evidence>
<dbReference type="PANTHER" id="PTHR32285:SF327">
    <property type="entry name" value="XYLAN O-ACETYLTRANSFERASE 7"/>
    <property type="match status" value="1"/>
</dbReference>
<evidence type="ECO:0000259" key="14">
    <source>
        <dbReference type="Pfam" id="PF14416"/>
    </source>
</evidence>
<feature type="region of interest" description="Disordered" evidence="11">
    <location>
        <begin position="98"/>
        <end position="136"/>
    </location>
</feature>
<dbReference type="InterPro" id="IPR026057">
    <property type="entry name" value="TBL_C"/>
</dbReference>
<dbReference type="InterPro" id="IPR025846">
    <property type="entry name" value="TBL_N"/>
</dbReference>
<evidence type="ECO:0000256" key="6">
    <source>
        <dbReference type="ARBA" id="ARBA00022989"/>
    </source>
</evidence>
<evidence type="ECO:0000256" key="2">
    <source>
        <dbReference type="ARBA" id="ARBA00007727"/>
    </source>
</evidence>
<keyword evidence="16" id="KW-1185">Reference proteome</keyword>
<evidence type="ECO:0000256" key="1">
    <source>
        <dbReference type="ARBA" id="ARBA00004323"/>
    </source>
</evidence>
<dbReference type="HOGENOM" id="CLU_020953_3_2_1"/>
<feature type="transmembrane region" description="Helical" evidence="12">
    <location>
        <begin position="49"/>
        <end position="68"/>
    </location>
</feature>